<sequence length="114" mass="12636">MMDPVVKQNVEEIVHLLVRGEYEALSASTGNDRLDAAQLRKAVEDYGRTLVPLTADWADEAVVIPVDDPDRTMLAITVDLRTVEEGLSDLSLELTLTRVAPDQWKVGIDNLHVL</sequence>
<reference evidence="3" key="1">
    <citation type="journal article" date="2019" name="Int. J. Syst. Evol. Microbiol.">
        <title>The Global Catalogue of Microorganisms (GCM) 10K type strain sequencing project: providing services to taxonomists for standard genome sequencing and annotation.</title>
        <authorList>
            <consortium name="The Broad Institute Genomics Platform"/>
            <consortium name="The Broad Institute Genome Sequencing Center for Infectious Disease"/>
            <person name="Wu L."/>
            <person name="Ma J."/>
        </authorList>
    </citation>
    <scope>NUCLEOTIDE SEQUENCE [LARGE SCALE GENOMIC DNA]</scope>
    <source>
        <strain evidence="3">KCTC 12848</strain>
    </source>
</reference>
<dbReference type="Pfam" id="PF24705">
    <property type="entry name" value="DUF7668"/>
    <property type="match status" value="1"/>
</dbReference>
<dbReference type="InterPro" id="IPR056085">
    <property type="entry name" value="DUF7668"/>
</dbReference>
<dbReference type="Proteomes" id="UP001595833">
    <property type="component" value="Unassembled WGS sequence"/>
</dbReference>
<comment type="caution">
    <text evidence="2">The sequence shown here is derived from an EMBL/GenBank/DDBJ whole genome shotgun (WGS) entry which is preliminary data.</text>
</comment>
<evidence type="ECO:0000313" key="2">
    <source>
        <dbReference type="EMBL" id="MFC5054309.1"/>
    </source>
</evidence>
<organism evidence="2 3">
    <name type="scientific">Saccharothrix xinjiangensis</name>
    <dbReference type="NCBI Taxonomy" id="204798"/>
    <lineage>
        <taxon>Bacteria</taxon>
        <taxon>Bacillati</taxon>
        <taxon>Actinomycetota</taxon>
        <taxon>Actinomycetes</taxon>
        <taxon>Pseudonocardiales</taxon>
        <taxon>Pseudonocardiaceae</taxon>
        <taxon>Saccharothrix</taxon>
    </lineage>
</organism>
<dbReference type="EMBL" id="JBHSJB010000010">
    <property type="protein sequence ID" value="MFC5054309.1"/>
    <property type="molecule type" value="Genomic_DNA"/>
</dbReference>
<name>A0ABV9XXY0_9PSEU</name>
<gene>
    <name evidence="2" type="ORF">ACFPFM_11125</name>
</gene>
<proteinExistence type="predicted"/>
<keyword evidence="3" id="KW-1185">Reference proteome</keyword>
<evidence type="ECO:0000313" key="3">
    <source>
        <dbReference type="Proteomes" id="UP001595833"/>
    </source>
</evidence>
<feature type="domain" description="DUF7668" evidence="1">
    <location>
        <begin position="14"/>
        <end position="114"/>
    </location>
</feature>
<protein>
    <recommendedName>
        <fullName evidence="1">DUF7668 domain-containing protein</fullName>
    </recommendedName>
</protein>
<dbReference type="RefSeq" id="WP_344041594.1">
    <property type="nucleotide sequence ID" value="NZ_BAAAKE010000029.1"/>
</dbReference>
<evidence type="ECO:0000259" key="1">
    <source>
        <dbReference type="Pfam" id="PF24705"/>
    </source>
</evidence>
<accession>A0ABV9XXY0</accession>